<gene>
    <name evidence="10" type="ORF">PYX00_006786</name>
</gene>
<evidence type="ECO:0000256" key="6">
    <source>
        <dbReference type="ARBA" id="ARBA00023242"/>
    </source>
</evidence>
<keyword evidence="2" id="KW-0479">Metal-binding</keyword>
<dbReference type="GO" id="GO:0005634">
    <property type="term" value="C:nucleus"/>
    <property type="evidence" value="ECO:0007669"/>
    <property type="project" value="UniProtKB-SubCell"/>
</dbReference>
<dbReference type="FunFam" id="3.30.160.60:FF:000100">
    <property type="entry name" value="Zinc finger 45-like"/>
    <property type="match status" value="1"/>
</dbReference>
<keyword evidence="6" id="KW-0539">Nucleus</keyword>
<dbReference type="InterPro" id="IPR036236">
    <property type="entry name" value="Znf_C2H2_sf"/>
</dbReference>
<accession>A0AAW2HWJ0</accession>
<feature type="domain" description="C2H2-type" evidence="9">
    <location>
        <begin position="254"/>
        <end position="283"/>
    </location>
</feature>
<dbReference type="InterPro" id="IPR013087">
    <property type="entry name" value="Znf_C2H2_type"/>
</dbReference>
<dbReference type="AlphaFoldDB" id="A0AAW2HWJ0"/>
<dbReference type="GO" id="GO:0000981">
    <property type="term" value="F:DNA-binding transcription factor activity, RNA polymerase II-specific"/>
    <property type="evidence" value="ECO:0007669"/>
    <property type="project" value="TreeGrafter"/>
</dbReference>
<evidence type="ECO:0000256" key="3">
    <source>
        <dbReference type="ARBA" id="ARBA00022737"/>
    </source>
</evidence>
<feature type="domain" description="C2H2-type" evidence="9">
    <location>
        <begin position="224"/>
        <end position="253"/>
    </location>
</feature>
<dbReference type="Gene3D" id="3.30.160.60">
    <property type="entry name" value="Classic Zinc Finger"/>
    <property type="match status" value="3"/>
</dbReference>
<organism evidence="10">
    <name type="scientific">Menopon gallinae</name>
    <name type="common">poultry shaft louse</name>
    <dbReference type="NCBI Taxonomy" id="328185"/>
    <lineage>
        <taxon>Eukaryota</taxon>
        <taxon>Metazoa</taxon>
        <taxon>Ecdysozoa</taxon>
        <taxon>Arthropoda</taxon>
        <taxon>Hexapoda</taxon>
        <taxon>Insecta</taxon>
        <taxon>Pterygota</taxon>
        <taxon>Neoptera</taxon>
        <taxon>Paraneoptera</taxon>
        <taxon>Psocodea</taxon>
        <taxon>Troctomorpha</taxon>
        <taxon>Phthiraptera</taxon>
        <taxon>Amblycera</taxon>
        <taxon>Menoponidae</taxon>
        <taxon>Menopon</taxon>
    </lineage>
</organism>
<sequence length="336" mass="37980">METSQMKQIEDSIQSIKRKLDSYSLKKRILLDLAPSGGLQTPQPSDSEEEHEQSAPCKKPRFEDEVNCSGKTPPRSPSPKDRHPLRFVSVIMKVHKDGSWSPEPLSEEDLMSLLEWKQDQCSEWSDHEVIDNEELEKAIEKDALLTNRTADNVLKSVKYKMSGKKDPVRHNVPVTIAPKPVIVTGGKLISITGSTIVLDGQPGSVVVLTPAAGPKPVDTRQRIFKCQHPGCTKNYFKSSHLKAHIRTHTGEKPFSCQFEGCNRQFSRSDELSRHKRTHTGEKKFVCSYCSRKFMRSDHLTKHVKRHSREGSHRAGQIKPLPRPIQIFSVPVPIQLT</sequence>
<evidence type="ECO:0000259" key="9">
    <source>
        <dbReference type="PROSITE" id="PS50157"/>
    </source>
</evidence>
<dbReference type="FunFam" id="3.30.160.60:FF:000018">
    <property type="entry name" value="Krueppel-like factor 15"/>
    <property type="match status" value="1"/>
</dbReference>
<evidence type="ECO:0000256" key="8">
    <source>
        <dbReference type="SAM" id="MobiDB-lite"/>
    </source>
</evidence>
<name>A0AAW2HWJ0_9NEOP</name>
<feature type="domain" description="C2H2-type" evidence="9">
    <location>
        <begin position="284"/>
        <end position="311"/>
    </location>
</feature>
<dbReference type="GO" id="GO:0000978">
    <property type="term" value="F:RNA polymerase II cis-regulatory region sequence-specific DNA binding"/>
    <property type="evidence" value="ECO:0007669"/>
    <property type="project" value="TreeGrafter"/>
</dbReference>
<comment type="caution">
    <text evidence="10">The sequence shown here is derived from an EMBL/GenBank/DDBJ whole genome shotgun (WGS) entry which is preliminary data.</text>
</comment>
<evidence type="ECO:0000256" key="4">
    <source>
        <dbReference type="ARBA" id="ARBA00022771"/>
    </source>
</evidence>
<protein>
    <recommendedName>
        <fullName evidence="9">C2H2-type domain-containing protein</fullName>
    </recommendedName>
</protein>
<dbReference type="PROSITE" id="PS00028">
    <property type="entry name" value="ZINC_FINGER_C2H2_1"/>
    <property type="match status" value="3"/>
</dbReference>
<evidence type="ECO:0000256" key="2">
    <source>
        <dbReference type="ARBA" id="ARBA00022723"/>
    </source>
</evidence>
<dbReference type="FunFam" id="3.30.160.60:FF:000125">
    <property type="entry name" value="Putative zinc finger protein 143"/>
    <property type="match status" value="1"/>
</dbReference>
<dbReference type="PANTHER" id="PTHR23235:SF164">
    <property type="entry name" value="C2H2-TYPE DOMAIN-CONTAINING PROTEIN"/>
    <property type="match status" value="1"/>
</dbReference>
<dbReference type="SMART" id="SM00355">
    <property type="entry name" value="ZnF_C2H2"/>
    <property type="match status" value="3"/>
</dbReference>
<proteinExistence type="predicted"/>
<feature type="region of interest" description="Disordered" evidence="8">
    <location>
        <begin position="31"/>
        <end position="83"/>
    </location>
</feature>
<keyword evidence="5" id="KW-0862">Zinc</keyword>
<dbReference type="PANTHER" id="PTHR23235">
    <property type="entry name" value="KRUEPPEL-LIKE TRANSCRIPTION FACTOR"/>
    <property type="match status" value="1"/>
</dbReference>
<comment type="subcellular location">
    <subcellularLocation>
        <location evidence="1">Nucleus</location>
    </subcellularLocation>
</comment>
<evidence type="ECO:0000256" key="1">
    <source>
        <dbReference type="ARBA" id="ARBA00004123"/>
    </source>
</evidence>
<reference evidence="10" key="1">
    <citation type="journal article" date="2024" name="Gigascience">
        <title>Chromosome-level genome of the poultry shaft louse Menopon gallinae provides insight into the host-switching and adaptive evolution of parasitic lice.</title>
        <authorList>
            <person name="Xu Y."/>
            <person name="Ma L."/>
            <person name="Liu S."/>
            <person name="Liang Y."/>
            <person name="Liu Q."/>
            <person name="He Z."/>
            <person name="Tian L."/>
            <person name="Duan Y."/>
            <person name="Cai W."/>
            <person name="Li H."/>
            <person name="Song F."/>
        </authorList>
    </citation>
    <scope>NUCLEOTIDE SEQUENCE</scope>
    <source>
        <strain evidence="10">Cailab_2023a</strain>
    </source>
</reference>
<evidence type="ECO:0000256" key="7">
    <source>
        <dbReference type="PROSITE-ProRule" id="PRU00042"/>
    </source>
</evidence>
<dbReference type="EMBL" id="JARGDH010000003">
    <property type="protein sequence ID" value="KAL0274335.1"/>
    <property type="molecule type" value="Genomic_DNA"/>
</dbReference>
<dbReference type="SUPFAM" id="SSF57667">
    <property type="entry name" value="beta-beta-alpha zinc fingers"/>
    <property type="match status" value="2"/>
</dbReference>
<keyword evidence="3" id="KW-0677">Repeat</keyword>
<dbReference type="Pfam" id="PF00096">
    <property type="entry name" value="zf-C2H2"/>
    <property type="match status" value="3"/>
</dbReference>
<dbReference type="PROSITE" id="PS50157">
    <property type="entry name" value="ZINC_FINGER_C2H2_2"/>
    <property type="match status" value="3"/>
</dbReference>
<evidence type="ECO:0000256" key="5">
    <source>
        <dbReference type="ARBA" id="ARBA00022833"/>
    </source>
</evidence>
<keyword evidence="4 7" id="KW-0863">Zinc-finger</keyword>
<evidence type="ECO:0000313" key="10">
    <source>
        <dbReference type="EMBL" id="KAL0274335.1"/>
    </source>
</evidence>
<dbReference type="GO" id="GO:0008270">
    <property type="term" value="F:zinc ion binding"/>
    <property type="evidence" value="ECO:0007669"/>
    <property type="project" value="UniProtKB-KW"/>
</dbReference>